<name>A0ABX0H5X0_9BACT</name>
<dbReference type="InterPro" id="IPR049574">
    <property type="entry name" value="CrtA-like"/>
</dbReference>
<dbReference type="CDD" id="cd21650">
    <property type="entry name" value="CrtA-like"/>
    <property type="match status" value="1"/>
</dbReference>
<accession>A0ABX0H5X0</accession>
<evidence type="ECO:0000313" key="2">
    <source>
        <dbReference type="Proteomes" id="UP000649799"/>
    </source>
</evidence>
<evidence type="ECO:0000313" key="1">
    <source>
        <dbReference type="EMBL" id="NHE55642.1"/>
    </source>
</evidence>
<reference evidence="1 2" key="1">
    <citation type="submission" date="2020-03" db="EMBL/GenBank/DDBJ databases">
        <title>Cyclobacterium plantarum sp. nov., a marine bacterium isolated from a coastal-marine wetland.</title>
        <authorList>
            <person name="Sanchez-Porro C."/>
            <person name="Ventosa A."/>
            <person name="Amoozegar M."/>
        </authorList>
    </citation>
    <scope>NUCLEOTIDE SEQUENCE [LARGE SCALE GENOMIC DNA]</scope>
    <source>
        <strain evidence="1 2">GBPx2</strain>
    </source>
</reference>
<dbReference type="GO" id="GO:0004497">
    <property type="term" value="F:monooxygenase activity"/>
    <property type="evidence" value="ECO:0007669"/>
    <property type="project" value="UniProtKB-KW"/>
</dbReference>
<proteinExistence type="predicted"/>
<dbReference type="Proteomes" id="UP000649799">
    <property type="component" value="Unassembled WGS sequence"/>
</dbReference>
<keyword evidence="1" id="KW-0560">Oxidoreductase</keyword>
<protein>
    <submittedName>
        <fullName evidence="1">Spheroidene monooxygenase</fullName>
    </submittedName>
</protein>
<organism evidence="1 2">
    <name type="scientific">Cyclobacterium plantarum</name>
    <dbReference type="NCBI Taxonomy" id="2716263"/>
    <lineage>
        <taxon>Bacteria</taxon>
        <taxon>Pseudomonadati</taxon>
        <taxon>Bacteroidota</taxon>
        <taxon>Cytophagia</taxon>
        <taxon>Cytophagales</taxon>
        <taxon>Cyclobacteriaceae</taxon>
        <taxon>Cyclobacterium</taxon>
    </lineage>
</organism>
<gene>
    <name evidence="1" type="ORF">G9Q97_02315</name>
</gene>
<dbReference type="EMBL" id="JAANYN010000001">
    <property type="protein sequence ID" value="NHE55642.1"/>
    <property type="molecule type" value="Genomic_DNA"/>
</dbReference>
<dbReference type="RefSeq" id="WP_166142720.1">
    <property type="nucleotide sequence ID" value="NZ_JAANYN010000001.1"/>
</dbReference>
<comment type="caution">
    <text evidence="1">The sequence shown here is derived from an EMBL/GenBank/DDBJ whole genome shotgun (WGS) entry which is preliminary data.</text>
</comment>
<keyword evidence="2" id="KW-1185">Reference proteome</keyword>
<sequence length="229" mass="26803">MNSKEEIVSITFYEYPKRNRWWAFNQMQLAIEPLKKAKGVKFFKLMGTGGGFGFSLKPDLKTYALLMVWNSLEFAKNFTDSDAYLRFNQQCRSNFTYWMQCIQSHGTWHGQHPFSVNEQKTDGPIMVITRARLRWNKILRFLSQVPESSRAAAGAEGLIYTKGIGEWPAIEQATFSYWQSQKHMETFAYQSGHREIIRKVKLEKWYKEELFARFVPINLDKQGADSPSR</sequence>
<keyword evidence="1" id="KW-0503">Monooxygenase</keyword>